<organism evidence="2">
    <name type="scientific">Zeugodacus cucurbitae</name>
    <name type="common">Melon fruit fly</name>
    <name type="synonym">Bactrocera cucurbitae</name>
    <dbReference type="NCBI Taxonomy" id="28588"/>
    <lineage>
        <taxon>Eukaryota</taxon>
        <taxon>Metazoa</taxon>
        <taxon>Ecdysozoa</taxon>
        <taxon>Arthropoda</taxon>
        <taxon>Hexapoda</taxon>
        <taxon>Insecta</taxon>
        <taxon>Pterygota</taxon>
        <taxon>Neoptera</taxon>
        <taxon>Endopterygota</taxon>
        <taxon>Diptera</taxon>
        <taxon>Brachycera</taxon>
        <taxon>Muscomorpha</taxon>
        <taxon>Tephritoidea</taxon>
        <taxon>Tephritidae</taxon>
        <taxon>Zeugodacus</taxon>
        <taxon>Zeugodacus</taxon>
    </lineage>
</organism>
<dbReference type="GO" id="GO:0003676">
    <property type="term" value="F:nucleic acid binding"/>
    <property type="evidence" value="ECO:0007669"/>
    <property type="project" value="InterPro"/>
</dbReference>
<dbReference type="GO" id="GO:0015074">
    <property type="term" value="P:DNA integration"/>
    <property type="evidence" value="ECO:0007669"/>
    <property type="project" value="InterPro"/>
</dbReference>
<dbReference type="Gene3D" id="3.30.420.10">
    <property type="entry name" value="Ribonuclease H-like superfamily/Ribonuclease H"/>
    <property type="match status" value="1"/>
</dbReference>
<reference evidence="2" key="2">
    <citation type="journal article" date="2015" name="Gigascience">
        <title>Reconstructing a comprehensive transcriptome assembly of a white-pupal translocated strain of the pest fruit fly Bactrocera cucurbitae.</title>
        <authorList>
            <person name="Sim S.B."/>
            <person name="Calla B."/>
            <person name="Hall B."/>
            <person name="DeRego T."/>
            <person name="Geib S.M."/>
        </authorList>
    </citation>
    <scope>NUCLEOTIDE SEQUENCE</scope>
</reference>
<dbReference type="InterPro" id="IPR001584">
    <property type="entry name" value="Integrase_cat-core"/>
</dbReference>
<sequence length="160" mass="18610">NRLHITRVITPVHHSTSNAQVERLHGTIIELCQSLAAQNSSAPGEEIFNAVPQYNRTIHSSTGYKPEEVFFNREKYPDIKNTLEVKQYKLLQYHNKNRQIITYQPGDIIYSRTDRRNKIAAKYNKHKVKEDRGDTILTERGKVIHKDSIRKQSTQCNPQI</sequence>
<feature type="domain" description="Integrase catalytic" evidence="1">
    <location>
        <begin position="1"/>
        <end position="74"/>
    </location>
</feature>
<protein>
    <submittedName>
        <fullName evidence="2">Retrovirus-related Pol polyprotein from transposon opus</fullName>
    </submittedName>
</protein>
<dbReference type="PANTHER" id="PTHR37984">
    <property type="entry name" value="PROTEIN CBG26694"/>
    <property type="match status" value="1"/>
</dbReference>
<feature type="non-terminal residue" evidence="2">
    <location>
        <position position="1"/>
    </location>
</feature>
<dbReference type="InterPro" id="IPR050951">
    <property type="entry name" value="Retrovirus_Pol_polyprotein"/>
</dbReference>
<proteinExistence type="predicted"/>
<dbReference type="InterPro" id="IPR012337">
    <property type="entry name" value="RNaseH-like_sf"/>
</dbReference>
<dbReference type="InterPro" id="IPR036397">
    <property type="entry name" value="RNaseH_sf"/>
</dbReference>
<dbReference type="AlphaFoldDB" id="A0A0A1XPP3"/>
<dbReference type="SUPFAM" id="SSF53098">
    <property type="entry name" value="Ribonuclease H-like"/>
    <property type="match status" value="1"/>
</dbReference>
<name>A0A0A1XPP3_ZEUCU</name>
<dbReference type="EMBL" id="GBXI01001008">
    <property type="protein sequence ID" value="JAD13284.1"/>
    <property type="molecule type" value="Transcribed_RNA"/>
</dbReference>
<dbReference type="PANTHER" id="PTHR37984:SF5">
    <property type="entry name" value="PROTEIN NYNRIN-LIKE"/>
    <property type="match status" value="1"/>
</dbReference>
<evidence type="ECO:0000313" key="2">
    <source>
        <dbReference type="EMBL" id="JAD13284.1"/>
    </source>
</evidence>
<dbReference type="PROSITE" id="PS50994">
    <property type="entry name" value="INTEGRASE"/>
    <property type="match status" value="1"/>
</dbReference>
<gene>
    <name evidence="2" type="primary">pol_11</name>
    <name evidence="2" type="ORF">g.9518</name>
</gene>
<accession>A0A0A1XPP3</accession>
<reference evidence="2" key="1">
    <citation type="submission" date="2014-11" db="EMBL/GenBank/DDBJ databases">
        <authorList>
            <person name="Geib S."/>
        </authorList>
    </citation>
    <scope>NUCLEOTIDE SEQUENCE</scope>
</reference>
<evidence type="ECO:0000259" key="1">
    <source>
        <dbReference type="PROSITE" id="PS50994"/>
    </source>
</evidence>